<feature type="region of interest" description="Disordered" evidence="1">
    <location>
        <begin position="322"/>
        <end position="353"/>
    </location>
</feature>
<dbReference type="RefSeq" id="WP_227228255.1">
    <property type="nucleotide sequence ID" value="NZ_JAJCVJ010000001.1"/>
</dbReference>
<comment type="caution">
    <text evidence="2">The sequence shown here is derived from an EMBL/GenBank/DDBJ whole genome shotgun (WGS) entry which is preliminary data.</text>
</comment>
<dbReference type="Proteomes" id="UP001596201">
    <property type="component" value="Unassembled WGS sequence"/>
</dbReference>
<feature type="compositionally biased region" description="Acidic residues" evidence="1">
    <location>
        <begin position="343"/>
        <end position="353"/>
    </location>
</feature>
<evidence type="ECO:0000313" key="2">
    <source>
        <dbReference type="EMBL" id="MFC5366397.1"/>
    </source>
</evidence>
<dbReference type="InterPro" id="IPR023833">
    <property type="entry name" value="Signal_pept_SipW-depend-type"/>
</dbReference>
<feature type="compositionally biased region" description="Low complexity" evidence="1">
    <location>
        <begin position="323"/>
        <end position="342"/>
    </location>
</feature>
<dbReference type="NCBIfam" id="TIGR04088">
    <property type="entry name" value="cognate_SipW"/>
    <property type="match status" value="1"/>
</dbReference>
<gene>
    <name evidence="2" type="ORF">ACFPJ5_05555</name>
</gene>
<name>A0ABD5R8P6_9EURY</name>
<evidence type="ECO:0000313" key="3">
    <source>
        <dbReference type="Proteomes" id="UP001596201"/>
    </source>
</evidence>
<feature type="compositionally biased region" description="Acidic residues" evidence="1">
    <location>
        <begin position="238"/>
        <end position="248"/>
    </location>
</feature>
<reference evidence="2 3" key="1">
    <citation type="journal article" date="2019" name="Int. J. Syst. Evol. Microbiol.">
        <title>The Global Catalogue of Microorganisms (GCM) 10K type strain sequencing project: providing services to taxonomists for standard genome sequencing and annotation.</title>
        <authorList>
            <consortium name="The Broad Institute Genomics Platform"/>
            <consortium name="The Broad Institute Genome Sequencing Center for Infectious Disease"/>
            <person name="Wu L."/>
            <person name="Ma J."/>
        </authorList>
    </citation>
    <scope>NUCLEOTIDE SEQUENCE [LARGE SCALE GENOMIC DNA]</scope>
    <source>
        <strain evidence="2 3">CGMCC 1.12237</strain>
    </source>
</reference>
<accession>A0ABD5R8P6</accession>
<dbReference type="EMBL" id="JBHSKX010000001">
    <property type="protein sequence ID" value="MFC5366397.1"/>
    <property type="molecule type" value="Genomic_DNA"/>
</dbReference>
<sequence>MANNSGFDISRREVLAGLGTIGIASAGAGLGTTAYFSDREDFQDNTLTAGELDLKVDWQEHYSDWSDDEAEGIDTVAMEPGDGLTGFPSAADPTNQSVFVSDPDQFLRNTVIEAFPDADPSLDAANVTADDYDAVKTDPANDSDICNLPADTDGGNGVLSHPFRTGAVATDDGDGYTAGGDPNPQTTAAGDPLIQIADVKPGDFGEVTFSFHVCGNPGYVWLTGDLVSASENGLTEPEQNDPDEDGDPDSTTPADVELLSEIQVAFWYDTGENGYGADFGDKDEDEGDNYLQPGESPIQMGTLGGVLLQLQNNPFPLDANPVTATTSTATSGSSNDTAPVLDDLADADGDTDGDGDSYRLYVSTEDEPFKSFVTGGASGNPAPKNLNCGDYDNLLFDGMSLVGTAIEAEMLEAGMDYSSCAGLTVDSLSDQRGDSDLDTITLSTDNPVRVVSVKGGNEGENIYVFDQPVILNGVTFTTPTGQGISNIDVCCPVDGDDGNGGGGPVGDPDRDCFPNSTTAYIGFEWWLPVDHANEIQTDSVSFDLGFYTEQCRHNDGGTPQAPENG</sequence>
<feature type="region of interest" description="Disordered" evidence="1">
    <location>
        <begin position="231"/>
        <end position="253"/>
    </location>
</feature>
<organism evidence="2 3">
    <name type="scientific">Salinirubrum litoreum</name>
    <dbReference type="NCBI Taxonomy" id="1126234"/>
    <lineage>
        <taxon>Archaea</taxon>
        <taxon>Methanobacteriati</taxon>
        <taxon>Methanobacteriota</taxon>
        <taxon>Stenosarchaea group</taxon>
        <taxon>Halobacteria</taxon>
        <taxon>Halobacteriales</taxon>
        <taxon>Haloferacaceae</taxon>
        <taxon>Salinirubrum</taxon>
    </lineage>
</organism>
<protein>
    <submittedName>
        <fullName evidence="2">SipW-dependent-type signal peptide-containing protein</fullName>
    </submittedName>
</protein>
<keyword evidence="3" id="KW-1185">Reference proteome</keyword>
<evidence type="ECO:0000256" key="1">
    <source>
        <dbReference type="SAM" id="MobiDB-lite"/>
    </source>
</evidence>
<proteinExistence type="predicted"/>
<dbReference type="AlphaFoldDB" id="A0ABD5R8P6"/>